<comment type="caution">
    <text evidence="4">The sequence shown here is derived from an EMBL/GenBank/DDBJ whole genome shotgun (WGS) entry which is preliminary data.</text>
</comment>
<name>W4QUA5_HALA3</name>
<dbReference type="EC" id="3.1.4.-" evidence="2"/>
<dbReference type="GO" id="GO:0016787">
    <property type="term" value="F:hydrolase activity"/>
    <property type="evidence" value="ECO:0007669"/>
    <property type="project" value="UniProtKB-UniRule"/>
</dbReference>
<protein>
    <recommendedName>
        <fullName evidence="2">Phosphoesterase</fullName>
        <ecNumber evidence="2">3.1.4.-</ecNumber>
    </recommendedName>
</protein>
<accession>W4QUA5</accession>
<dbReference type="InterPro" id="IPR000979">
    <property type="entry name" value="Phosphodiesterase_MJ0936/Vps29"/>
</dbReference>
<dbReference type="STRING" id="1236973.JCM9157_2295"/>
<proteinExistence type="inferred from homology"/>
<dbReference type="EMBL" id="BAUV01000015">
    <property type="protein sequence ID" value="GAE35198.1"/>
    <property type="molecule type" value="Genomic_DNA"/>
</dbReference>
<reference evidence="4 5" key="1">
    <citation type="journal article" date="2014" name="Genome Announc.">
        <title>Draft Genome Sequences of Three Alkaliphilic Bacillus Strains, Bacillus wakoensis JCM 9140T, Bacillus akibai JCM 9157T, and Bacillus hemicellulosilyticus JCM 9152T.</title>
        <authorList>
            <person name="Yuki M."/>
            <person name="Oshima K."/>
            <person name="Suda W."/>
            <person name="Oshida Y."/>
            <person name="Kitamura K."/>
            <person name="Iida T."/>
            <person name="Hattori M."/>
            <person name="Ohkuma M."/>
        </authorList>
    </citation>
    <scope>NUCLEOTIDE SEQUENCE [LARGE SCALE GENOMIC DNA]</scope>
    <source>
        <strain evidence="4 5">JCM 9157</strain>
    </source>
</reference>
<dbReference type="GO" id="GO:0046872">
    <property type="term" value="F:metal ion binding"/>
    <property type="evidence" value="ECO:0007669"/>
    <property type="project" value="UniProtKB-KW"/>
</dbReference>
<sequence length="165" mass="18724">MKIIVLSDTHIPTKAKKLPERLLFELPTADLIIHAGDWQTKAVYKELSLYAEVKGVYGNVDGDEIKELFSDKIIVQCNQWKIGVIHGHGTKQTTEKRAISAFLEDNVDCIIYGHSHIPVLKKVDNILLFNPGSATDKRRQKCYSFGILTVNQTIEAEHVFYEDKL</sequence>
<dbReference type="SUPFAM" id="SSF56300">
    <property type="entry name" value="Metallo-dependent phosphatases"/>
    <property type="match status" value="1"/>
</dbReference>
<comment type="similarity">
    <text evidence="1 2">Belongs to the metallophosphoesterase superfamily. YfcE family.</text>
</comment>
<evidence type="ECO:0000256" key="2">
    <source>
        <dbReference type="RuleBase" id="RU362039"/>
    </source>
</evidence>
<evidence type="ECO:0000259" key="3">
    <source>
        <dbReference type="Pfam" id="PF12850"/>
    </source>
</evidence>
<evidence type="ECO:0000313" key="4">
    <source>
        <dbReference type="EMBL" id="GAE35198.1"/>
    </source>
</evidence>
<dbReference type="InterPro" id="IPR029052">
    <property type="entry name" value="Metallo-depent_PP-like"/>
</dbReference>
<dbReference type="Proteomes" id="UP000018896">
    <property type="component" value="Unassembled WGS sequence"/>
</dbReference>
<evidence type="ECO:0000256" key="1">
    <source>
        <dbReference type="ARBA" id="ARBA00008950"/>
    </source>
</evidence>
<dbReference type="InterPro" id="IPR024654">
    <property type="entry name" value="Calcineurin-like_PHP_lpxH"/>
</dbReference>
<comment type="cofactor">
    <cofactor evidence="2">
        <name>a divalent metal cation</name>
        <dbReference type="ChEBI" id="CHEBI:60240"/>
    </cofactor>
</comment>
<dbReference type="eggNOG" id="COG0622">
    <property type="taxonomic scope" value="Bacteria"/>
</dbReference>
<keyword evidence="5" id="KW-1185">Reference proteome</keyword>
<dbReference type="RefSeq" id="WP_035664492.1">
    <property type="nucleotide sequence ID" value="NZ_BAUV01000015.1"/>
</dbReference>
<keyword evidence="2" id="KW-0479">Metal-binding</keyword>
<evidence type="ECO:0000313" key="5">
    <source>
        <dbReference type="Proteomes" id="UP000018896"/>
    </source>
</evidence>
<dbReference type="Pfam" id="PF12850">
    <property type="entry name" value="Metallophos_2"/>
    <property type="match status" value="1"/>
</dbReference>
<gene>
    <name evidence="4" type="ORF">JCM9157_2295</name>
</gene>
<feature type="domain" description="Calcineurin-like phosphoesterase" evidence="3">
    <location>
        <begin position="1"/>
        <end position="152"/>
    </location>
</feature>
<dbReference type="OrthoDB" id="9800565at2"/>
<organism evidence="4 5">
    <name type="scientific">Halalkalibacter akibai (strain ATCC 43226 / DSM 21942 / CIP 109018 / JCM 9157 / 1139)</name>
    <name type="common">Bacillus akibai</name>
    <dbReference type="NCBI Taxonomy" id="1236973"/>
    <lineage>
        <taxon>Bacteria</taxon>
        <taxon>Bacillati</taxon>
        <taxon>Bacillota</taxon>
        <taxon>Bacilli</taxon>
        <taxon>Bacillales</taxon>
        <taxon>Bacillaceae</taxon>
        <taxon>Halalkalibacter</taxon>
    </lineage>
</organism>
<dbReference type="PANTHER" id="PTHR11124">
    <property type="entry name" value="VACUOLAR SORTING PROTEIN VPS29"/>
    <property type="match status" value="1"/>
</dbReference>
<dbReference type="NCBIfam" id="TIGR00040">
    <property type="entry name" value="yfcE"/>
    <property type="match status" value="1"/>
</dbReference>
<dbReference type="Gene3D" id="3.60.21.10">
    <property type="match status" value="1"/>
</dbReference>
<dbReference type="AlphaFoldDB" id="W4QUA5"/>